<reference evidence="1" key="1">
    <citation type="submission" date="2018-05" db="EMBL/GenBank/DDBJ databases">
        <authorList>
            <person name="Lanie J.A."/>
            <person name="Ng W.-L."/>
            <person name="Kazmierczak K.M."/>
            <person name="Andrzejewski T.M."/>
            <person name="Davidsen T.M."/>
            <person name="Wayne K.J."/>
            <person name="Tettelin H."/>
            <person name="Glass J.I."/>
            <person name="Rusch D."/>
            <person name="Podicherti R."/>
            <person name="Tsui H.-C.T."/>
            <person name="Winkler M.E."/>
        </authorList>
    </citation>
    <scope>NUCLEOTIDE SEQUENCE</scope>
</reference>
<evidence type="ECO:0000313" key="1">
    <source>
        <dbReference type="EMBL" id="SUZ67243.1"/>
    </source>
</evidence>
<dbReference type="EMBL" id="UINC01001006">
    <property type="protein sequence ID" value="SUZ67243.1"/>
    <property type="molecule type" value="Genomic_DNA"/>
</dbReference>
<protein>
    <submittedName>
        <fullName evidence="1">Uncharacterized protein</fullName>
    </submittedName>
</protein>
<dbReference type="AlphaFoldDB" id="A0A381PP61"/>
<sequence length="51" mass="6342">MKGRNANWNSYVYVIQPFCTDTLESQNYWQAEVDFVFNLFYSKRWVWVIRK</sequence>
<organism evidence="1">
    <name type="scientific">marine metagenome</name>
    <dbReference type="NCBI Taxonomy" id="408172"/>
    <lineage>
        <taxon>unclassified sequences</taxon>
        <taxon>metagenomes</taxon>
        <taxon>ecological metagenomes</taxon>
    </lineage>
</organism>
<proteinExistence type="predicted"/>
<name>A0A381PP61_9ZZZZ</name>
<accession>A0A381PP61</accession>
<gene>
    <name evidence="1" type="ORF">METZ01_LOCUS20097</name>
</gene>